<dbReference type="EMBL" id="CP108090">
    <property type="protein sequence ID" value="WUQ10942.1"/>
    <property type="molecule type" value="Genomic_DNA"/>
</dbReference>
<keyword evidence="3" id="KW-1185">Reference proteome</keyword>
<name>A0ABZ1T6P0_STRVG</name>
<organism evidence="2 3">
    <name type="scientific">Streptomyces virginiae</name>
    <name type="common">Streptomyces cinnamonensis</name>
    <dbReference type="NCBI Taxonomy" id="1961"/>
    <lineage>
        <taxon>Bacteria</taxon>
        <taxon>Bacillati</taxon>
        <taxon>Actinomycetota</taxon>
        <taxon>Actinomycetes</taxon>
        <taxon>Kitasatosporales</taxon>
        <taxon>Streptomycetaceae</taxon>
        <taxon>Streptomyces</taxon>
    </lineage>
</organism>
<dbReference type="RefSeq" id="WP_328960467.1">
    <property type="nucleotide sequence ID" value="NZ_CP108090.1"/>
</dbReference>
<evidence type="ECO:0000256" key="1">
    <source>
        <dbReference type="SAM" id="MobiDB-lite"/>
    </source>
</evidence>
<proteinExistence type="predicted"/>
<sequence length="136" mass="14424">MRITDETHRFTALSARLTGFDGAALEATGLTDAYRAVAAERLGAGPYARLLHELREPDDSMDGELREAARAVTYLWYTGSWPGPPSVAVSSRAYAEALVWKAAGLKAPATEPEGYGSWAGTPDRSGPGDGIEGRGL</sequence>
<reference evidence="2" key="1">
    <citation type="submission" date="2022-10" db="EMBL/GenBank/DDBJ databases">
        <title>The complete genomes of actinobacterial strains from the NBC collection.</title>
        <authorList>
            <person name="Joergensen T.S."/>
            <person name="Alvarez Arevalo M."/>
            <person name="Sterndorff E.B."/>
            <person name="Faurdal D."/>
            <person name="Vuksanovic O."/>
            <person name="Mourched A.-S."/>
            <person name="Charusanti P."/>
            <person name="Shaw S."/>
            <person name="Blin K."/>
            <person name="Weber T."/>
        </authorList>
    </citation>
    <scope>NUCLEOTIDE SEQUENCE</scope>
    <source>
        <strain evidence="2">NBC_00248</strain>
    </source>
</reference>
<evidence type="ECO:0000313" key="2">
    <source>
        <dbReference type="EMBL" id="WUQ10942.1"/>
    </source>
</evidence>
<feature type="region of interest" description="Disordered" evidence="1">
    <location>
        <begin position="109"/>
        <end position="136"/>
    </location>
</feature>
<evidence type="ECO:0000313" key="3">
    <source>
        <dbReference type="Proteomes" id="UP001432039"/>
    </source>
</evidence>
<gene>
    <name evidence="2" type="ORF">OG517_05600</name>
</gene>
<dbReference type="Proteomes" id="UP001432039">
    <property type="component" value="Chromosome"/>
</dbReference>
<protein>
    <submittedName>
        <fullName evidence="2">Uncharacterized protein</fullName>
    </submittedName>
</protein>
<accession>A0ABZ1T6P0</accession>